<dbReference type="CDD" id="cd00067">
    <property type="entry name" value="GAL4"/>
    <property type="match status" value="1"/>
</dbReference>
<dbReference type="GO" id="GO:0003677">
    <property type="term" value="F:DNA binding"/>
    <property type="evidence" value="ECO:0007669"/>
    <property type="project" value="InterPro"/>
</dbReference>
<dbReference type="GO" id="GO:0000981">
    <property type="term" value="F:DNA-binding transcription factor activity, RNA polymerase II-specific"/>
    <property type="evidence" value="ECO:0007669"/>
    <property type="project" value="InterPro"/>
</dbReference>
<dbReference type="InParanoid" id="A0A0H2RNV0"/>
<dbReference type="InterPro" id="IPR036864">
    <property type="entry name" value="Zn2-C6_fun-type_DNA-bd_sf"/>
</dbReference>
<keyword evidence="2" id="KW-0479">Metal-binding</keyword>
<feature type="coiled-coil region" evidence="4">
    <location>
        <begin position="71"/>
        <end position="98"/>
    </location>
</feature>
<evidence type="ECO:0000313" key="7">
    <source>
        <dbReference type="EMBL" id="KLO13292.1"/>
    </source>
</evidence>
<dbReference type="SMART" id="SM00906">
    <property type="entry name" value="Fungal_trans"/>
    <property type="match status" value="2"/>
</dbReference>
<evidence type="ECO:0000256" key="4">
    <source>
        <dbReference type="SAM" id="Coils"/>
    </source>
</evidence>
<dbReference type="AlphaFoldDB" id="A0A0H2RNV0"/>
<proteinExistence type="predicted"/>
<evidence type="ECO:0000256" key="2">
    <source>
        <dbReference type="ARBA" id="ARBA00022723"/>
    </source>
</evidence>
<dbReference type="PANTHER" id="PTHR31001">
    <property type="entry name" value="UNCHARACTERIZED TRANSCRIPTIONAL REGULATORY PROTEIN"/>
    <property type="match status" value="1"/>
</dbReference>
<evidence type="ECO:0000256" key="5">
    <source>
        <dbReference type="SAM" id="MobiDB-lite"/>
    </source>
</evidence>
<dbReference type="PROSITE" id="PS50048">
    <property type="entry name" value="ZN2_CY6_FUNGAL_2"/>
    <property type="match status" value="1"/>
</dbReference>
<dbReference type="CDD" id="cd12148">
    <property type="entry name" value="fungal_TF_MHR"/>
    <property type="match status" value="1"/>
</dbReference>
<feature type="region of interest" description="Disordered" evidence="5">
    <location>
        <begin position="682"/>
        <end position="707"/>
    </location>
</feature>
<keyword evidence="3" id="KW-0539">Nucleus</keyword>
<dbReference type="GO" id="GO:0008270">
    <property type="term" value="F:zinc ion binding"/>
    <property type="evidence" value="ECO:0007669"/>
    <property type="project" value="InterPro"/>
</dbReference>
<dbReference type="Proteomes" id="UP000053477">
    <property type="component" value="Unassembled WGS sequence"/>
</dbReference>
<dbReference type="PROSITE" id="PS00463">
    <property type="entry name" value="ZN2_CY6_FUNGAL_1"/>
    <property type="match status" value="1"/>
</dbReference>
<dbReference type="SMART" id="SM00066">
    <property type="entry name" value="GAL4"/>
    <property type="match status" value="1"/>
</dbReference>
<evidence type="ECO:0000256" key="3">
    <source>
        <dbReference type="ARBA" id="ARBA00023242"/>
    </source>
</evidence>
<dbReference type="STRING" id="27342.A0A0H2RNV0"/>
<evidence type="ECO:0000256" key="1">
    <source>
        <dbReference type="ARBA" id="ARBA00004123"/>
    </source>
</evidence>
<accession>A0A0H2RNV0</accession>
<keyword evidence="4" id="KW-0175">Coiled coil</keyword>
<dbReference type="SUPFAM" id="SSF57701">
    <property type="entry name" value="Zn2/Cys6 DNA-binding domain"/>
    <property type="match status" value="1"/>
</dbReference>
<organism evidence="7 8">
    <name type="scientific">Schizopora paradoxa</name>
    <dbReference type="NCBI Taxonomy" id="27342"/>
    <lineage>
        <taxon>Eukaryota</taxon>
        <taxon>Fungi</taxon>
        <taxon>Dikarya</taxon>
        <taxon>Basidiomycota</taxon>
        <taxon>Agaricomycotina</taxon>
        <taxon>Agaricomycetes</taxon>
        <taxon>Hymenochaetales</taxon>
        <taxon>Schizoporaceae</taxon>
        <taxon>Schizopora</taxon>
    </lineage>
</organism>
<dbReference type="EMBL" id="KQ085962">
    <property type="protein sequence ID" value="KLO13292.1"/>
    <property type="molecule type" value="Genomic_DNA"/>
</dbReference>
<feature type="region of interest" description="Disordered" evidence="5">
    <location>
        <begin position="637"/>
        <end position="669"/>
    </location>
</feature>
<dbReference type="Gene3D" id="4.10.240.10">
    <property type="entry name" value="Zn(2)-C6 fungal-type DNA-binding domain"/>
    <property type="match status" value="1"/>
</dbReference>
<evidence type="ECO:0000259" key="6">
    <source>
        <dbReference type="PROSITE" id="PS50048"/>
    </source>
</evidence>
<name>A0A0H2RNV0_9AGAM</name>
<feature type="region of interest" description="Disordered" evidence="5">
    <location>
        <begin position="807"/>
        <end position="828"/>
    </location>
</feature>
<feature type="domain" description="Zn(2)-C6 fungal-type" evidence="6">
    <location>
        <begin position="24"/>
        <end position="53"/>
    </location>
</feature>
<dbReference type="OrthoDB" id="424974at2759"/>
<evidence type="ECO:0000313" key="8">
    <source>
        <dbReference type="Proteomes" id="UP000053477"/>
    </source>
</evidence>
<dbReference type="InterPro" id="IPR007219">
    <property type="entry name" value="XnlR_reg_dom"/>
</dbReference>
<dbReference type="GO" id="GO:0006351">
    <property type="term" value="P:DNA-templated transcription"/>
    <property type="evidence" value="ECO:0007669"/>
    <property type="project" value="InterPro"/>
</dbReference>
<keyword evidence="8" id="KW-1185">Reference proteome</keyword>
<dbReference type="PANTHER" id="PTHR31001:SF56">
    <property type="entry name" value="ZN(2)-C6 FUNGAL-TYPE DOMAIN-CONTAINING PROTEIN"/>
    <property type="match status" value="1"/>
</dbReference>
<protein>
    <recommendedName>
        <fullName evidence="6">Zn(2)-C6 fungal-type domain-containing protein</fullName>
    </recommendedName>
</protein>
<dbReference type="GO" id="GO:0005634">
    <property type="term" value="C:nucleus"/>
    <property type="evidence" value="ECO:0007669"/>
    <property type="project" value="UniProtKB-SubCell"/>
</dbReference>
<reference evidence="7 8" key="1">
    <citation type="submission" date="2015-04" db="EMBL/GenBank/DDBJ databases">
        <title>Complete genome sequence of Schizopora paradoxa KUC8140, a cosmopolitan wood degrader in East Asia.</title>
        <authorList>
            <consortium name="DOE Joint Genome Institute"/>
            <person name="Min B."/>
            <person name="Park H."/>
            <person name="Jang Y."/>
            <person name="Kim J.-J."/>
            <person name="Kim K.H."/>
            <person name="Pangilinan J."/>
            <person name="Lipzen A."/>
            <person name="Riley R."/>
            <person name="Grigoriev I.V."/>
            <person name="Spatafora J.W."/>
            <person name="Choi I.-G."/>
        </authorList>
    </citation>
    <scope>NUCLEOTIDE SEQUENCE [LARGE SCALE GENOMIC DNA]</scope>
    <source>
        <strain evidence="7 8">KUC8140</strain>
    </source>
</reference>
<dbReference type="InterPro" id="IPR001138">
    <property type="entry name" value="Zn2Cys6_DnaBD"/>
</dbReference>
<dbReference type="InterPro" id="IPR050613">
    <property type="entry name" value="Sec_Metabolite_Reg"/>
</dbReference>
<sequence>MSTRPLHTDANGAQRRRRGAARLSCAECRRLKLRCDRKVPCESCVKRGCGAICPDGSLTTGKGNRFVLASTQDLHEKISELSNRVRDLEDALRDSHRQMSGEQHPLLAEDLLRIKAPLERESNNDTPRGANGVKEEAGHDVVDSFGSLSISHTGKQKFYGHTANSWLILTFQNEEIEEEAEDRTSALESMLPPEIMALGSNFPTSPTNSPITNRHERFTNLMAYLPDLQKATQLRDIYFHRAAWMYNPISRDQFNEDVFQKFYGPGTSIMSTPEDASGTHKLSVMFMILAVGTLMDPNEEPYNLEAEKYHQLSRAALFKSSMFDDPTLNAVQALFLMSYYLFLSDRHGTSSGSRWIIMGFAVKVAQSVYRDSTRWKIDEHEAHTRRETFWELYTYDSWQCLTFGRPPSFSLQHVDCKFPHPSEDPTGERSFDAWKHRFSAECMSIVHDQAFGAKTASYQTILQLDRKLRAFPVPAVLQIAGFGSSSPSYSPAHPDSLGLVMQRHIVLAIREMNLLYMHRGFFARAISDNPKDPLGSPFGTSVIAAYRSAGSLVALVKNLDSQLPNPTERLWFLWTHLFSCSVVLGSIVTRCPSMSLAPSALVQLDSACELFSKVAKTFRAEKVLGIMLRLNSRAHTHLQEHREGRISPIQSTLPYRPFHEGTPDAEHEDDELAKLGGKTRLISQKDPSKSPSPAPHSLVTRSPNTHNPIVPLPLHGVHTTHMDPTVVDYLQTFQPYGGIQQGSSSAAGAQNGGMSEDYAMYTGSENVLHNAGSMSYNGSSSVHFNANGNGLQSLATVAAAAAASDMASSPSSAGSSNGPGLPPMLQTSVPSSTQNYFPQYFPVFDYGTGSANGSNNNYSQLQLQTPVSAGGFDHAMNLDGMNGMNGHVQSRTAYLNPPQHDRRESMTPDTSMHTTWMDFVSQMSGMQ</sequence>
<comment type="subcellular location">
    <subcellularLocation>
        <location evidence="1">Nucleus</location>
    </subcellularLocation>
</comment>
<feature type="compositionally biased region" description="Low complexity" evidence="5">
    <location>
        <begin position="807"/>
        <end position="816"/>
    </location>
</feature>
<dbReference type="Pfam" id="PF04082">
    <property type="entry name" value="Fungal_trans"/>
    <property type="match status" value="1"/>
</dbReference>
<gene>
    <name evidence="7" type="ORF">SCHPADRAFT_828275</name>
</gene>